<dbReference type="PANTHER" id="PTHR30097:SF4">
    <property type="entry name" value="SLR6042 PROTEIN"/>
    <property type="match status" value="1"/>
</dbReference>
<dbReference type="Proteomes" id="UP000031980">
    <property type="component" value="Unassembled WGS sequence"/>
</dbReference>
<keyword evidence="4" id="KW-0732">Signal</keyword>
<gene>
    <name evidence="6" type="ORF">BA92_13505</name>
</gene>
<comment type="caution">
    <text evidence="6">The sequence shown here is derived from an EMBL/GenBank/DDBJ whole genome shotgun (WGS) entry which is preliminary data.</text>
</comment>
<evidence type="ECO:0000256" key="2">
    <source>
        <dbReference type="ARBA" id="ARBA00022448"/>
    </source>
</evidence>
<dbReference type="GO" id="GO:0060003">
    <property type="term" value="P:copper ion export"/>
    <property type="evidence" value="ECO:0007669"/>
    <property type="project" value="TreeGrafter"/>
</dbReference>
<dbReference type="InterPro" id="IPR051909">
    <property type="entry name" value="MFP_Cation_Efflux"/>
</dbReference>
<dbReference type="InterPro" id="IPR058627">
    <property type="entry name" value="MdtA-like_C"/>
</dbReference>
<dbReference type="GO" id="GO:0030313">
    <property type="term" value="C:cell envelope"/>
    <property type="evidence" value="ECO:0007669"/>
    <property type="project" value="TreeGrafter"/>
</dbReference>
<evidence type="ECO:0000256" key="1">
    <source>
        <dbReference type="ARBA" id="ARBA00009477"/>
    </source>
</evidence>
<feature type="domain" description="Multidrug resistance protein MdtA-like C-terminal permuted SH3" evidence="5">
    <location>
        <begin position="318"/>
        <end position="377"/>
    </location>
</feature>
<dbReference type="GO" id="GO:0022857">
    <property type="term" value="F:transmembrane transporter activity"/>
    <property type="evidence" value="ECO:0007669"/>
    <property type="project" value="InterPro"/>
</dbReference>
<proteinExistence type="inferred from homology"/>
<dbReference type="EMBL" id="JPIU01000049">
    <property type="protein sequence ID" value="KIO42876.1"/>
    <property type="molecule type" value="Genomic_DNA"/>
</dbReference>
<dbReference type="PANTHER" id="PTHR30097">
    <property type="entry name" value="CATION EFFLUX SYSTEM PROTEIN CUSB"/>
    <property type="match status" value="1"/>
</dbReference>
<evidence type="ECO:0000313" key="7">
    <source>
        <dbReference type="Proteomes" id="UP000031980"/>
    </source>
</evidence>
<dbReference type="NCBIfam" id="TIGR01730">
    <property type="entry name" value="RND_mfp"/>
    <property type="match status" value="1"/>
</dbReference>
<dbReference type="RefSeq" id="WP_041505511.1">
    <property type="nucleotide sequence ID" value="NZ_JPIU01000049.1"/>
</dbReference>
<dbReference type="PROSITE" id="PS51257">
    <property type="entry name" value="PROKAR_LIPOPROTEIN"/>
    <property type="match status" value="1"/>
</dbReference>
<evidence type="ECO:0000256" key="4">
    <source>
        <dbReference type="SAM" id="SignalP"/>
    </source>
</evidence>
<keyword evidence="7" id="KW-1185">Reference proteome</keyword>
<evidence type="ECO:0000313" key="6">
    <source>
        <dbReference type="EMBL" id="KIO42876.1"/>
    </source>
</evidence>
<evidence type="ECO:0000259" key="5">
    <source>
        <dbReference type="Pfam" id="PF25967"/>
    </source>
</evidence>
<feature type="compositionally biased region" description="Basic and acidic residues" evidence="3">
    <location>
        <begin position="35"/>
        <end position="54"/>
    </location>
</feature>
<feature type="region of interest" description="Disordered" evidence="3">
    <location>
        <begin position="26"/>
        <end position="54"/>
    </location>
</feature>
<dbReference type="Gene3D" id="1.10.287.470">
    <property type="entry name" value="Helix hairpin bin"/>
    <property type="match status" value="1"/>
</dbReference>
<dbReference type="Gene3D" id="2.40.420.20">
    <property type="match status" value="1"/>
</dbReference>
<dbReference type="GO" id="GO:0016020">
    <property type="term" value="C:membrane"/>
    <property type="evidence" value="ECO:0007669"/>
    <property type="project" value="InterPro"/>
</dbReference>
<dbReference type="SUPFAM" id="SSF111369">
    <property type="entry name" value="HlyD-like secretion proteins"/>
    <property type="match status" value="1"/>
</dbReference>
<keyword evidence="2" id="KW-0813">Transport</keyword>
<comment type="similarity">
    <text evidence="1">Belongs to the membrane fusion protein (MFP) (TC 8.A.1) family.</text>
</comment>
<dbReference type="Gene3D" id="2.40.50.100">
    <property type="match status" value="1"/>
</dbReference>
<protein>
    <submittedName>
        <fullName evidence="6">RND transporter MFP subunit</fullName>
    </submittedName>
</protein>
<sequence length="395" mass="43871">MRNISILLLLLAILFTACQNQKSEKQETISAQQAEHNHDENTSCDKETPKNTEHNEDEIIFTKAQAAKTNFEVQEIHPKTFHQIVKTTGQILSAPGDEAIIVATSNGVVSYNSQQLLEGSSVKKGETLFHISSRNMAEGDYYSKLKIAYETARNNYERAKSLIDDKIISQKEYETLQMEYKNAKIAFDAIAVNKTAKGVGITAPINGYVKNILIREGGYVTVGQPIATLSQNKRLVLRAEVSEKYYNALKNISSANFQTSYDNKIYSLKELNGRLLSYGKTSDKDSFYVPISFEFDNKGEIIPGSFVEVFLISSPIANALTVPVSALTNEMGIFYIYIQLDEEGYRKQEVTLGANNGKEVQVIRGIKTGDKVVTQGAYQVKMAANSGTIPHGHTH</sequence>
<dbReference type="GO" id="GO:0015679">
    <property type="term" value="P:plasma membrane copper ion transport"/>
    <property type="evidence" value="ECO:0007669"/>
    <property type="project" value="TreeGrafter"/>
</dbReference>
<dbReference type="InterPro" id="IPR006143">
    <property type="entry name" value="RND_pump_MFP"/>
</dbReference>
<feature type="signal peptide" evidence="4">
    <location>
        <begin position="1"/>
        <end position="22"/>
    </location>
</feature>
<accession>A0A0C3RB56</accession>
<reference evidence="6 7" key="1">
    <citation type="submission" date="2014-07" db="EMBL/GenBank/DDBJ databases">
        <title>Porphyromonadaceae bacterium OUH 308042 = ATCC BAA-2681 = DSM 28342 draft genome.</title>
        <authorList>
            <person name="Sydenham T.V."/>
            <person name="Hasman H."/>
            <person name="Justensen U.S."/>
        </authorList>
    </citation>
    <scope>NUCLEOTIDE SEQUENCE [LARGE SCALE GENOMIC DNA]</scope>
    <source>
        <strain evidence="6 7">OUH 308042</strain>
    </source>
</reference>
<organism evidence="6 7">
    <name type="scientific">Sanguibacteroides justesenii</name>
    <dbReference type="NCBI Taxonomy" id="1547597"/>
    <lineage>
        <taxon>Bacteria</taxon>
        <taxon>Pseudomonadati</taxon>
        <taxon>Bacteroidota</taxon>
        <taxon>Bacteroidia</taxon>
        <taxon>Bacteroidales</taxon>
        <taxon>Porphyromonadaceae</taxon>
        <taxon>Sanguibacteroides</taxon>
    </lineage>
</organism>
<evidence type="ECO:0000256" key="3">
    <source>
        <dbReference type="SAM" id="MobiDB-lite"/>
    </source>
</evidence>
<dbReference type="AlphaFoldDB" id="A0A0C3RB56"/>
<name>A0A0C3RB56_9PORP</name>
<dbReference type="Pfam" id="PF25967">
    <property type="entry name" value="RND-MFP_C"/>
    <property type="match status" value="1"/>
</dbReference>
<feature type="chain" id="PRO_5002177932" evidence="4">
    <location>
        <begin position="23"/>
        <end position="395"/>
    </location>
</feature>